<dbReference type="AlphaFoldDB" id="L0GWB7"/>
<dbReference type="PANTHER" id="PTHR38682:SF1">
    <property type="entry name" value="V-TYPE ATP SYNTHASE SUBUNIT C"/>
    <property type="match status" value="1"/>
</dbReference>
<dbReference type="Pfam" id="PF01992">
    <property type="entry name" value="vATP-synt_AC39"/>
    <property type="match status" value="1"/>
</dbReference>
<dbReference type="PANTHER" id="PTHR38682">
    <property type="entry name" value="V-TYPE ATP SYNTHASE SUBUNIT C"/>
    <property type="match status" value="1"/>
</dbReference>
<dbReference type="Proteomes" id="UP000010816">
    <property type="component" value="Chromosome"/>
</dbReference>
<keyword evidence="2" id="KW-0813">Transport</keyword>
<dbReference type="InterPro" id="IPR044911">
    <property type="entry name" value="V-type_ATPase_csu/dsu_dom_3"/>
</dbReference>
<keyword evidence="5" id="KW-1185">Reference proteome</keyword>
<dbReference type="EMBL" id="CP003051">
    <property type="protein sequence ID" value="AGA90281.1"/>
    <property type="molecule type" value="Genomic_DNA"/>
</dbReference>
<evidence type="ECO:0000313" key="4">
    <source>
        <dbReference type="EMBL" id="AGA90281.1"/>
    </source>
</evidence>
<evidence type="ECO:0000256" key="1">
    <source>
        <dbReference type="ARBA" id="ARBA00006709"/>
    </source>
</evidence>
<dbReference type="eggNOG" id="COG1527">
    <property type="taxonomic scope" value="Bacteria"/>
</dbReference>
<comment type="similarity">
    <text evidence="1">Belongs to the V-ATPase V0D/AC39 subunit family.</text>
</comment>
<dbReference type="KEGG" id="tmb:Thimo_1492"/>
<dbReference type="HOGENOM" id="CLU_796052_0_0_6"/>
<gene>
    <name evidence="4" type="ORF">Thimo_1492</name>
</gene>
<dbReference type="SUPFAM" id="SSF103486">
    <property type="entry name" value="V-type ATP synthase subunit C"/>
    <property type="match status" value="1"/>
</dbReference>
<reference evidence="4 5" key="1">
    <citation type="submission" date="2011-09" db="EMBL/GenBank/DDBJ databases">
        <title>Complete sequence of chromosome of Thioflavicoccus mobilis 8321.</title>
        <authorList>
            <consortium name="US DOE Joint Genome Institute"/>
            <person name="Lucas S."/>
            <person name="Han J."/>
            <person name="Lapidus A."/>
            <person name="Cheng J.-F."/>
            <person name="Goodwin L."/>
            <person name="Pitluck S."/>
            <person name="Peters L."/>
            <person name="Ovchinnikova G."/>
            <person name="Lu M."/>
            <person name="Detter J.C."/>
            <person name="Han C."/>
            <person name="Tapia R."/>
            <person name="Land M."/>
            <person name="Hauser L."/>
            <person name="Kyrpides N."/>
            <person name="Ivanova N."/>
            <person name="Pagani I."/>
            <person name="Vogl K."/>
            <person name="Liu Z."/>
            <person name="Imhoff J."/>
            <person name="Thiel V."/>
            <person name="Frigaard N.-U."/>
            <person name="Bryant D."/>
            <person name="Woyke T."/>
        </authorList>
    </citation>
    <scope>NUCLEOTIDE SEQUENCE [LARGE SCALE GENOMIC DNA]</scope>
    <source>
        <strain evidence="4 5">8321</strain>
    </source>
</reference>
<dbReference type="InterPro" id="IPR036079">
    <property type="entry name" value="ATPase_csu/dsu_sf"/>
</dbReference>
<dbReference type="InterPro" id="IPR035067">
    <property type="entry name" value="V-type_ATPase_csu/dsu"/>
</dbReference>
<proteinExistence type="inferred from homology"/>
<evidence type="ECO:0000313" key="5">
    <source>
        <dbReference type="Proteomes" id="UP000010816"/>
    </source>
</evidence>
<keyword evidence="3" id="KW-0406">Ion transport</keyword>
<dbReference type="STRING" id="765912.Thimo_1492"/>
<dbReference type="GO" id="GO:0046961">
    <property type="term" value="F:proton-transporting ATPase activity, rotational mechanism"/>
    <property type="evidence" value="ECO:0007669"/>
    <property type="project" value="InterPro"/>
</dbReference>
<dbReference type="OrthoDB" id="5757004at2"/>
<dbReference type="Gene3D" id="1.10.132.50">
    <property type="entry name" value="ATP synthase (C/AC39) subunit, domain 3"/>
    <property type="match status" value="1"/>
</dbReference>
<organism evidence="4 5">
    <name type="scientific">Thioflavicoccus mobilis 8321</name>
    <dbReference type="NCBI Taxonomy" id="765912"/>
    <lineage>
        <taxon>Bacteria</taxon>
        <taxon>Pseudomonadati</taxon>
        <taxon>Pseudomonadota</taxon>
        <taxon>Gammaproteobacteria</taxon>
        <taxon>Chromatiales</taxon>
        <taxon>Chromatiaceae</taxon>
        <taxon>Thioflavicoccus</taxon>
    </lineage>
</organism>
<dbReference type="RefSeq" id="WP_015280423.1">
    <property type="nucleotide sequence ID" value="NC_019940.1"/>
</dbReference>
<evidence type="ECO:0000256" key="2">
    <source>
        <dbReference type="ARBA" id="ARBA00022448"/>
    </source>
</evidence>
<name>L0GWB7_9GAMM</name>
<dbReference type="Gene3D" id="1.20.1690.10">
    <property type="entry name" value="V-type ATP synthase subunit C domain"/>
    <property type="match status" value="2"/>
</dbReference>
<dbReference type="InterPro" id="IPR002843">
    <property type="entry name" value="ATPase_V0-cplx_csu/dsu"/>
</dbReference>
<evidence type="ECO:0000256" key="3">
    <source>
        <dbReference type="ARBA" id="ARBA00023065"/>
    </source>
</evidence>
<dbReference type="InterPro" id="IPR050873">
    <property type="entry name" value="V-ATPase_V0D/AC39_subunit"/>
</dbReference>
<accession>L0GWB7</accession>
<sequence length="356" mass="40472">MTSAGREAYLNTRVSIMATRLLALEDRESLGRFDLAKLAEYLDLADLLDGQLDTRAKSRAVEQALINTLLAELRILERPMHPGERALLRAWGRKYALFNLKALLRGKLYELDQSDIEDHLYDLPAEFGLADRSLLRAENVLELLRTLESGPYAHIAHQARQVYEQQRELSALEASVDECYYARLARQVHEFQDANLRPLQVLIGALLDRVNLLWLLRSRFVFGLSPSETFFRLVPSFRLMHRDRLIELVNLETVERVLDALPEPLVGLLAESNDLVEIQRRLGAYFGAEARRVLHLSRSAVARALAYLMLRESDLMTLFALIQGRLLDLPDELIALGAELSESKRLGPTRHLEAAA</sequence>
<protein>
    <submittedName>
        <fullName evidence="4">Archaeal/vacuolar-type H+-ATPase subunit C</fullName>
    </submittedName>
</protein>